<dbReference type="PROSITE" id="PS51910">
    <property type="entry name" value="GH18_2"/>
    <property type="match status" value="1"/>
</dbReference>
<dbReference type="GO" id="GO:0005975">
    <property type="term" value="P:carbohydrate metabolic process"/>
    <property type="evidence" value="ECO:0007669"/>
    <property type="project" value="InterPro"/>
</dbReference>
<feature type="non-terminal residue" evidence="6">
    <location>
        <position position="1"/>
    </location>
</feature>
<dbReference type="InterPro" id="IPR029070">
    <property type="entry name" value="Chitinase_insertion_sf"/>
</dbReference>
<evidence type="ECO:0000313" key="6">
    <source>
        <dbReference type="EMBL" id="EED86703.1"/>
    </source>
</evidence>
<sequence>LGYYSSWADTRWCNQIQPDEIDVQKFGYTHLVYAFGGISEEGEIESFYGNTLEYAEFQKFNSLKNDNPELKTLLAIGGWNFDQTRFSSVSSSPSRRRKFAKSVVVFLETHGFDGVDLDWEYPVTRMGVPEDYGNYPKLCRAIMEEFQRSGHEDYILSVATSISVQHLQDGFDLVEMAPWVSFFNVMSYDIYGSWHDVAGALAGLDYISNTFDYMLGLGVNPSKFVLGLAAYGRSTKLVDSNCTTAGCPIDGAGMTGCLGEPGVIPTFELVDFMETGNYLSLVKNNETDTMEMVNEIDGDIFFTSFDSEETFNIKYQYAFTNCLRGIMWWAVD</sequence>
<dbReference type="RefSeq" id="XP_002296975.1">
    <property type="nucleotide sequence ID" value="XM_002296939.1"/>
</dbReference>
<dbReference type="InParanoid" id="B8LDG0"/>
<dbReference type="InterPro" id="IPR001579">
    <property type="entry name" value="Glyco_hydro_18_chit_AS"/>
</dbReference>
<feature type="domain" description="GH18" evidence="5">
    <location>
        <begin position="1"/>
        <end position="332"/>
    </location>
</feature>
<dbReference type="PaxDb" id="35128-Thaps264602"/>
<keyword evidence="2 3" id="KW-0326">Glycosidase</keyword>
<dbReference type="PANTHER" id="PTHR11177:SF333">
    <property type="entry name" value="CHITINASE"/>
    <property type="match status" value="1"/>
</dbReference>
<dbReference type="eggNOG" id="KOG2806">
    <property type="taxonomic scope" value="Eukaryota"/>
</dbReference>
<dbReference type="Gene3D" id="3.20.20.80">
    <property type="entry name" value="Glycosidases"/>
    <property type="match status" value="1"/>
</dbReference>
<dbReference type="InterPro" id="IPR017853">
    <property type="entry name" value="GH"/>
</dbReference>
<accession>B8LDG0</accession>
<proteinExistence type="inferred from homology"/>
<dbReference type="SUPFAM" id="SSF54556">
    <property type="entry name" value="Chitinase insertion domain"/>
    <property type="match status" value="1"/>
</dbReference>
<dbReference type="STRING" id="35128.B8LDG0"/>
<keyword evidence="7" id="KW-1185">Reference proteome</keyword>
<evidence type="ECO:0000313" key="7">
    <source>
        <dbReference type="Proteomes" id="UP000001449"/>
    </source>
</evidence>
<evidence type="ECO:0000256" key="3">
    <source>
        <dbReference type="RuleBase" id="RU000489"/>
    </source>
</evidence>
<dbReference type="GO" id="GO:0008061">
    <property type="term" value="F:chitin binding"/>
    <property type="evidence" value="ECO:0007669"/>
    <property type="project" value="InterPro"/>
</dbReference>
<feature type="non-terminal residue" evidence="6">
    <location>
        <position position="332"/>
    </location>
</feature>
<keyword evidence="1 3" id="KW-0378">Hydrolase</keyword>
<dbReference type="GeneID" id="7449949"/>
<name>B8LDG0_THAPS</name>
<dbReference type="KEGG" id="tps:THAPSDRAFT_264602"/>
<dbReference type="InterPro" id="IPR050314">
    <property type="entry name" value="Glycosyl_Hydrlase_18"/>
</dbReference>
<dbReference type="HOGENOM" id="CLU_002833_2_3_1"/>
<dbReference type="PROSITE" id="PS01095">
    <property type="entry name" value="GH18_1"/>
    <property type="match status" value="1"/>
</dbReference>
<evidence type="ECO:0000259" key="5">
    <source>
        <dbReference type="PROSITE" id="PS51910"/>
    </source>
</evidence>
<dbReference type="InterPro" id="IPR001223">
    <property type="entry name" value="Glyco_hydro18_cat"/>
</dbReference>
<dbReference type="SMART" id="SM00636">
    <property type="entry name" value="Glyco_18"/>
    <property type="match status" value="1"/>
</dbReference>
<gene>
    <name evidence="6" type="ORF">THAPSDRAFT_264602</name>
</gene>
<evidence type="ECO:0000256" key="2">
    <source>
        <dbReference type="ARBA" id="ARBA00023295"/>
    </source>
</evidence>
<dbReference type="AlphaFoldDB" id="B8LDG0"/>
<dbReference type="InterPro" id="IPR011583">
    <property type="entry name" value="Chitinase_II/V-like_cat"/>
</dbReference>
<evidence type="ECO:0000256" key="1">
    <source>
        <dbReference type="ARBA" id="ARBA00022801"/>
    </source>
</evidence>
<dbReference type="Proteomes" id="UP000001449">
    <property type="component" value="Unassembled WGS sequence"/>
</dbReference>
<dbReference type="SUPFAM" id="SSF51445">
    <property type="entry name" value="(Trans)glycosidases"/>
    <property type="match status" value="1"/>
</dbReference>
<organism evidence="6 7">
    <name type="scientific">Thalassiosira pseudonana</name>
    <name type="common">Marine diatom</name>
    <name type="synonym">Cyclotella nana</name>
    <dbReference type="NCBI Taxonomy" id="35128"/>
    <lineage>
        <taxon>Eukaryota</taxon>
        <taxon>Sar</taxon>
        <taxon>Stramenopiles</taxon>
        <taxon>Ochrophyta</taxon>
        <taxon>Bacillariophyta</taxon>
        <taxon>Coscinodiscophyceae</taxon>
        <taxon>Thalassiosirophycidae</taxon>
        <taxon>Thalassiosirales</taxon>
        <taxon>Thalassiosiraceae</taxon>
        <taxon>Thalassiosira</taxon>
    </lineage>
</organism>
<protein>
    <submittedName>
        <fullName evidence="6">Chitinase</fullName>
    </submittedName>
</protein>
<dbReference type="GO" id="GO:0004553">
    <property type="term" value="F:hydrolase activity, hydrolyzing O-glycosyl compounds"/>
    <property type="evidence" value="ECO:0007669"/>
    <property type="project" value="InterPro"/>
</dbReference>
<dbReference type="PANTHER" id="PTHR11177">
    <property type="entry name" value="CHITINASE"/>
    <property type="match status" value="1"/>
</dbReference>
<dbReference type="EMBL" id="DS999419">
    <property type="protein sequence ID" value="EED86703.1"/>
    <property type="molecule type" value="Genomic_DNA"/>
</dbReference>
<reference evidence="6 7" key="1">
    <citation type="journal article" date="2004" name="Science">
        <title>The genome of the diatom Thalassiosira pseudonana: ecology, evolution, and metabolism.</title>
        <authorList>
            <person name="Armbrust E.V."/>
            <person name="Berges J.A."/>
            <person name="Bowler C."/>
            <person name="Green B.R."/>
            <person name="Martinez D."/>
            <person name="Putnam N.H."/>
            <person name="Zhou S."/>
            <person name="Allen A.E."/>
            <person name="Apt K.E."/>
            <person name="Bechner M."/>
            <person name="Brzezinski M.A."/>
            <person name="Chaal B.K."/>
            <person name="Chiovitti A."/>
            <person name="Davis A.K."/>
            <person name="Demarest M.S."/>
            <person name="Detter J.C."/>
            <person name="Glavina T."/>
            <person name="Goodstein D."/>
            <person name="Hadi M.Z."/>
            <person name="Hellsten U."/>
            <person name="Hildebrand M."/>
            <person name="Jenkins B.D."/>
            <person name="Jurka J."/>
            <person name="Kapitonov V.V."/>
            <person name="Kroger N."/>
            <person name="Lau W.W."/>
            <person name="Lane T.W."/>
            <person name="Larimer F.W."/>
            <person name="Lippmeier J.C."/>
            <person name="Lucas S."/>
            <person name="Medina M."/>
            <person name="Montsant A."/>
            <person name="Obornik M."/>
            <person name="Parker M.S."/>
            <person name="Palenik B."/>
            <person name="Pazour G.J."/>
            <person name="Richardson P.M."/>
            <person name="Rynearson T.A."/>
            <person name="Saito M.A."/>
            <person name="Schwartz D.C."/>
            <person name="Thamatrakoln K."/>
            <person name="Valentin K."/>
            <person name="Vardi A."/>
            <person name="Wilkerson F.P."/>
            <person name="Rokhsar D.S."/>
        </authorList>
    </citation>
    <scope>NUCLEOTIDE SEQUENCE [LARGE SCALE GENOMIC DNA]</scope>
    <source>
        <strain evidence="6 7">CCMP1335</strain>
    </source>
</reference>
<comment type="similarity">
    <text evidence="4">Belongs to the glycosyl hydrolase 18 family.</text>
</comment>
<evidence type="ECO:0000256" key="4">
    <source>
        <dbReference type="RuleBase" id="RU004453"/>
    </source>
</evidence>
<reference evidence="6 7" key="2">
    <citation type="journal article" date="2008" name="Nature">
        <title>The Phaeodactylum genome reveals the evolutionary history of diatom genomes.</title>
        <authorList>
            <person name="Bowler C."/>
            <person name="Allen A.E."/>
            <person name="Badger J.H."/>
            <person name="Grimwood J."/>
            <person name="Jabbari K."/>
            <person name="Kuo A."/>
            <person name="Maheswari U."/>
            <person name="Martens C."/>
            <person name="Maumus F."/>
            <person name="Otillar R.P."/>
            <person name="Rayko E."/>
            <person name="Salamov A."/>
            <person name="Vandepoele K."/>
            <person name="Beszteri B."/>
            <person name="Gruber A."/>
            <person name="Heijde M."/>
            <person name="Katinka M."/>
            <person name="Mock T."/>
            <person name="Valentin K."/>
            <person name="Verret F."/>
            <person name="Berges J.A."/>
            <person name="Brownlee C."/>
            <person name="Cadoret J.P."/>
            <person name="Chiovitti A."/>
            <person name="Choi C.J."/>
            <person name="Coesel S."/>
            <person name="De Martino A."/>
            <person name="Detter J.C."/>
            <person name="Durkin C."/>
            <person name="Falciatore A."/>
            <person name="Fournet J."/>
            <person name="Haruta M."/>
            <person name="Huysman M.J."/>
            <person name="Jenkins B.D."/>
            <person name="Jiroutova K."/>
            <person name="Jorgensen R.E."/>
            <person name="Joubert Y."/>
            <person name="Kaplan A."/>
            <person name="Kroger N."/>
            <person name="Kroth P.G."/>
            <person name="La Roche J."/>
            <person name="Lindquist E."/>
            <person name="Lommer M."/>
            <person name="Martin-Jezequel V."/>
            <person name="Lopez P.J."/>
            <person name="Lucas S."/>
            <person name="Mangogna M."/>
            <person name="McGinnis K."/>
            <person name="Medlin L.K."/>
            <person name="Montsant A."/>
            <person name="Oudot-Le Secq M.P."/>
            <person name="Napoli C."/>
            <person name="Obornik M."/>
            <person name="Parker M.S."/>
            <person name="Petit J.L."/>
            <person name="Porcel B.M."/>
            <person name="Poulsen N."/>
            <person name="Robison M."/>
            <person name="Rychlewski L."/>
            <person name="Rynearson T.A."/>
            <person name="Schmutz J."/>
            <person name="Shapiro H."/>
            <person name="Siaut M."/>
            <person name="Stanley M."/>
            <person name="Sussman M.R."/>
            <person name="Taylor A.R."/>
            <person name="Vardi A."/>
            <person name="von Dassow P."/>
            <person name="Vyverman W."/>
            <person name="Willis A."/>
            <person name="Wyrwicz L.S."/>
            <person name="Rokhsar D.S."/>
            <person name="Weissenbach J."/>
            <person name="Armbrust E.V."/>
            <person name="Green B.R."/>
            <person name="Van de Peer Y."/>
            <person name="Grigoriev I.V."/>
        </authorList>
    </citation>
    <scope>NUCLEOTIDE SEQUENCE [LARGE SCALE GENOMIC DNA]</scope>
    <source>
        <strain evidence="6 7">CCMP1335</strain>
    </source>
</reference>
<dbReference type="Pfam" id="PF00704">
    <property type="entry name" value="Glyco_hydro_18"/>
    <property type="match status" value="1"/>
</dbReference>
<dbReference type="Gene3D" id="3.10.50.10">
    <property type="match status" value="1"/>
</dbReference>